<accession>A0A9K3DM48</accession>
<evidence type="ECO:0000313" key="1">
    <source>
        <dbReference type="EMBL" id="KAF5757550.1"/>
    </source>
</evidence>
<dbReference type="AlphaFoldDB" id="A0A9K3DM48"/>
<protein>
    <submittedName>
        <fullName evidence="1">Uncharacterized protein</fullName>
    </submittedName>
</protein>
<dbReference type="EMBL" id="MNCJ02000332">
    <property type="protein sequence ID" value="KAF5757550.1"/>
    <property type="molecule type" value="Genomic_DNA"/>
</dbReference>
<organism evidence="1 2">
    <name type="scientific">Helianthus annuus</name>
    <name type="common">Common sunflower</name>
    <dbReference type="NCBI Taxonomy" id="4232"/>
    <lineage>
        <taxon>Eukaryota</taxon>
        <taxon>Viridiplantae</taxon>
        <taxon>Streptophyta</taxon>
        <taxon>Embryophyta</taxon>
        <taxon>Tracheophyta</taxon>
        <taxon>Spermatophyta</taxon>
        <taxon>Magnoliopsida</taxon>
        <taxon>eudicotyledons</taxon>
        <taxon>Gunneridae</taxon>
        <taxon>Pentapetalae</taxon>
        <taxon>asterids</taxon>
        <taxon>campanulids</taxon>
        <taxon>Asterales</taxon>
        <taxon>Asteraceae</taxon>
        <taxon>Asteroideae</taxon>
        <taxon>Heliantheae alliance</taxon>
        <taxon>Heliantheae</taxon>
        <taxon>Helianthus</taxon>
    </lineage>
</organism>
<comment type="caution">
    <text evidence="1">The sequence shown here is derived from an EMBL/GenBank/DDBJ whole genome shotgun (WGS) entry which is preliminary data.</text>
</comment>
<keyword evidence="2" id="KW-1185">Reference proteome</keyword>
<gene>
    <name evidence="1" type="ORF">HanXRQr2_Chr17g0828071</name>
</gene>
<dbReference type="Gramene" id="mRNA:HanXRQr2_Chr17g0828071">
    <property type="protein sequence ID" value="CDS:HanXRQr2_Chr17g0828071.1"/>
    <property type="gene ID" value="HanXRQr2_Chr17g0828071"/>
</dbReference>
<proteinExistence type="predicted"/>
<sequence>MYFRKLVDRAEYALCQGCVVNKDVIRVVEFRRWIPFLDGIHNSKLGFLFTCF</sequence>
<evidence type="ECO:0000313" key="2">
    <source>
        <dbReference type="Proteomes" id="UP000215914"/>
    </source>
</evidence>
<name>A0A9K3DM48_HELAN</name>
<reference evidence="1" key="1">
    <citation type="journal article" date="2017" name="Nature">
        <title>The sunflower genome provides insights into oil metabolism, flowering and Asterid evolution.</title>
        <authorList>
            <person name="Badouin H."/>
            <person name="Gouzy J."/>
            <person name="Grassa C.J."/>
            <person name="Murat F."/>
            <person name="Staton S.E."/>
            <person name="Cottret L."/>
            <person name="Lelandais-Briere C."/>
            <person name="Owens G.L."/>
            <person name="Carrere S."/>
            <person name="Mayjonade B."/>
            <person name="Legrand L."/>
            <person name="Gill N."/>
            <person name="Kane N.C."/>
            <person name="Bowers J.E."/>
            <person name="Hubner S."/>
            <person name="Bellec A."/>
            <person name="Berard A."/>
            <person name="Berges H."/>
            <person name="Blanchet N."/>
            <person name="Boniface M.C."/>
            <person name="Brunel D."/>
            <person name="Catrice O."/>
            <person name="Chaidir N."/>
            <person name="Claudel C."/>
            <person name="Donnadieu C."/>
            <person name="Faraut T."/>
            <person name="Fievet G."/>
            <person name="Helmstetter N."/>
            <person name="King M."/>
            <person name="Knapp S.J."/>
            <person name="Lai Z."/>
            <person name="Le Paslier M.C."/>
            <person name="Lippi Y."/>
            <person name="Lorenzon L."/>
            <person name="Mandel J.R."/>
            <person name="Marage G."/>
            <person name="Marchand G."/>
            <person name="Marquand E."/>
            <person name="Bret-Mestries E."/>
            <person name="Morien E."/>
            <person name="Nambeesan S."/>
            <person name="Nguyen T."/>
            <person name="Pegot-Espagnet P."/>
            <person name="Pouilly N."/>
            <person name="Raftis F."/>
            <person name="Sallet E."/>
            <person name="Schiex T."/>
            <person name="Thomas J."/>
            <person name="Vandecasteele C."/>
            <person name="Vares D."/>
            <person name="Vear F."/>
            <person name="Vautrin S."/>
            <person name="Crespi M."/>
            <person name="Mangin B."/>
            <person name="Burke J.M."/>
            <person name="Salse J."/>
            <person name="Munos S."/>
            <person name="Vincourt P."/>
            <person name="Rieseberg L.H."/>
            <person name="Langlade N.B."/>
        </authorList>
    </citation>
    <scope>NUCLEOTIDE SEQUENCE</scope>
    <source>
        <tissue evidence="1">Leaves</tissue>
    </source>
</reference>
<dbReference type="Proteomes" id="UP000215914">
    <property type="component" value="Unassembled WGS sequence"/>
</dbReference>
<reference evidence="1" key="2">
    <citation type="submission" date="2020-06" db="EMBL/GenBank/DDBJ databases">
        <title>Helianthus annuus Genome sequencing and assembly Release 2.</title>
        <authorList>
            <person name="Gouzy J."/>
            <person name="Langlade N."/>
            <person name="Munos S."/>
        </authorList>
    </citation>
    <scope>NUCLEOTIDE SEQUENCE</scope>
    <source>
        <tissue evidence="1">Leaves</tissue>
    </source>
</reference>